<feature type="region of interest" description="Disordered" evidence="1">
    <location>
        <begin position="546"/>
        <end position="565"/>
    </location>
</feature>
<evidence type="ECO:0000313" key="4">
    <source>
        <dbReference type="Proteomes" id="UP000178690"/>
    </source>
</evidence>
<accession>A0A1G2PPH4</accession>
<feature type="domain" description="Alpha-galactosidase NEW3" evidence="2">
    <location>
        <begin position="50"/>
        <end position="114"/>
    </location>
</feature>
<evidence type="ECO:0000256" key="1">
    <source>
        <dbReference type="SAM" id="MobiDB-lite"/>
    </source>
</evidence>
<evidence type="ECO:0000313" key="3">
    <source>
        <dbReference type="EMBL" id="OHA49521.1"/>
    </source>
</evidence>
<dbReference type="Pfam" id="PF10633">
    <property type="entry name" value="NPCBM_assoc"/>
    <property type="match status" value="1"/>
</dbReference>
<feature type="compositionally biased region" description="Polar residues" evidence="1">
    <location>
        <begin position="556"/>
        <end position="565"/>
    </location>
</feature>
<dbReference type="AlphaFoldDB" id="A0A1G2PPH4"/>
<dbReference type="Gene3D" id="2.60.40.1170">
    <property type="entry name" value="Mu homology domain, subdomain B"/>
    <property type="match status" value="1"/>
</dbReference>
<dbReference type="Proteomes" id="UP000178690">
    <property type="component" value="Unassembled WGS sequence"/>
</dbReference>
<sequence>MRFPFTPRATAVALIGAAAIVAAFLLARTFGFDSSGVIIAIEAPAELDLGTEADVRVLVTNNTGATLHDGTIALDLPSEFTLQESAETTFETLAPRAQTAASFRVRVMGDAGTSGELVARARFQPRQLSAVFTREAKTSVRLRELPLDLSFSFPADASDGKPLTFFLRFSSRAEAPIGPVGLTLLIPEGFRVTRTRPAEVPDAEGLWDFGMLEAGRREEIAVTGTFPAGSAGGEFTARIGFLDEGRRSLSASREVREYLNLRAGAVPLDVVYREQENPAEALVAPGENVDLVLHYRNATSEPLEDLSVLLAFAHEAIVPESVSSPERFTRSVSGEFVWAPENVLALQRVGPGASGEIAFRARLSSDVPMRSFEDDEQTITVRARTISGGRVLGERRLVLKIVGELAVDAEVRYFDAPGGNNRGSIPPKVGQQTSYTVTLTVTGGTNGLENVVARVVLGPAVTYEALLTSGVGDVVYDPATSEVQWTVGDVPAGVGILSSPKSISFRIVLTPRQEDVGDTAELLTAVSATGLDTFVSQTLDAQDAAVDSTVPDDTKISPQQGIVQL</sequence>
<dbReference type="InterPro" id="IPR018905">
    <property type="entry name" value="A-galactase_NEW3"/>
</dbReference>
<dbReference type="STRING" id="1802363.A2682_03360"/>
<protein>
    <recommendedName>
        <fullName evidence="2">Alpha-galactosidase NEW3 domain-containing protein</fullName>
    </recommendedName>
</protein>
<evidence type="ECO:0000259" key="2">
    <source>
        <dbReference type="Pfam" id="PF10633"/>
    </source>
</evidence>
<dbReference type="EMBL" id="MHST01000008">
    <property type="protein sequence ID" value="OHA49521.1"/>
    <property type="molecule type" value="Genomic_DNA"/>
</dbReference>
<gene>
    <name evidence="3" type="ORF">A2682_03360</name>
</gene>
<name>A0A1G2PPH4_TERXR</name>
<comment type="caution">
    <text evidence="3">The sequence shown here is derived from an EMBL/GenBank/DDBJ whole genome shotgun (WGS) entry which is preliminary data.</text>
</comment>
<reference evidence="3 4" key="1">
    <citation type="journal article" date="2016" name="Nat. Commun.">
        <title>Thousands of microbial genomes shed light on interconnected biogeochemical processes in an aquifer system.</title>
        <authorList>
            <person name="Anantharaman K."/>
            <person name="Brown C.T."/>
            <person name="Hug L.A."/>
            <person name="Sharon I."/>
            <person name="Castelle C.J."/>
            <person name="Probst A.J."/>
            <person name="Thomas B.C."/>
            <person name="Singh A."/>
            <person name="Wilkins M.J."/>
            <person name="Karaoz U."/>
            <person name="Brodie E.L."/>
            <person name="Williams K.H."/>
            <person name="Hubbard S.S."/>
            <person name="Banfield J.F."/>
        </authorList>
    </citation>
    <scope>NUCLEOTIDE SEQUENCE [LARGE SCALE GENOMIC DNA]</scope>
    <source>
        <strain evidence="4">RIFCSPHIGHO2_01_FULL_58_15</strain>
    </source>
</reference>
<organism evidence="3 4">
    <name type="scientific">Terrybacteria sp. (strain RIFCSPHIGHO2_01_FULL_58_15)</name>
    <dbReference type="NCBI Taxonomy" id="1802363"/>
    <lineage>
        <taxon>Bacteria</taxon>
        <taxon>Candidatus Terryibacteriota</taxon>
    </lineage>
</organism>
<proteinExistence type="predicted"/>